<dbReference type="SUPFAM" id="SSF52540">
    <property type="entry name" value="P-loop containing nucleoside triphosphate hydrolases"/>
    <property type="match status" value="1"/>
</dbReference>
<comment type="catalytic activity">
    <reaction evidence="8">
        <text>Couples ATP hydrolysis with the unwinding of duplex DNA by translocating in the 3'-5' direction.</text>
        <dbReference type="EC" id="5.6.2.4"/>
    </reaction>
</comment>
<comment type="catalytic activity">
    <reaction evidence="10">
        <text>ATP + H2O = ADP + phosphate + H(+)</text>
        <dbReference type="Rhea" id="RHEA:13065"/>
        <dbReference type="ChEBI" id="CHEBI:15377"/>
        <dbReference type="ChEBI" id="CHEBI:15378"/>
        <dbReference type="ChEBI" id="CHEBI:30616"/>
        <dbReference type="ChEBI" id="CHEBI:43474"/>
        <dbReference type="ChEBI" id="CHEBI:456216"/>
        <dbReference type="EC" id="5.6.2.4"/>
    </reaction>
</comment>
<dbReference type="PROSITE" id="PS51198">
    <property type="entry name" value="UVRD_HELICASE_ATP_BIND"/>
    <property type="match status" value="1"/>
</dbReference>
<dbReference type="Gene3D" id="1.10.486.10">
    <property type="entry name" value="PCRA, domain 4"/>
    <property type="match status" value="1"/>
</dbReference>
<evidence type="ECO:0000256" key="6">
    <source>
        <dbReference type="ARBA" id="ARBA00023125"/>
    </source>
</evidence>
<keyword evidence="3 11" id="KW-0378">Hydrolase</keyword>
<keyword evidence="6" id="KW-0238">DNA-binding</keyword>
<comment type="caution">
    <text evidence="13">The sequence shown here is derived from an EMBL/GenBank/DDBJ whole genome shotgun (WGS) entry which is preliminary data.</text>
</comment>
<keyword evidence="4 11" id="KW-0347">Helicase</keyword>
<dbReference type="Pfam" id="PF00580">
    <property type="entry name" value="UvrD-helicase"/>
    <property type="match status" value="1"/>
</dbReference>
<evidence type="ECO:0000256" key="9">
    <source>
        <dbReference type="ARBA" id="ARBA00034808"/>
    </source>
</evidence>
<evidence type="ECO:0000313" key="14">
    <source>
        <dbReference type="Proteomes" id="UP000713904"/>
    </source>
</evidence>
<comment type="similarity">
    <text evidence="1">Belongs to the helicase family. UvrD subfamily.</text>
</comment>
<evidence type="ECO:0000256" key="8">
    <source>
        <dbReference type="ARBA" id="ARBA00034617"/>
    </source>
</evidence>
<evidence type="ECO:0000313" key="13">
    <source>
        <dbReference type="EMBL" id="MBC2576115.1"/>
    </source>
</evidence>
<evidence type="ECO:0000259" key="12">
    <source>
        <dbReference type="PROSITE" id="PS51198"/>
    </source>
</evidence>
<evidence type="ECO:0000256" key="11">
    <source>
        <dbReference type="PROSITE-ProRule" id="PRU00560"/>
    </source>
</evidence>
<evidence type="ECO:0000256" key="4">
    <source>
        <dbReference type="ARBA" id="ARBA00022806"/>
    </source>
</evidence>
<evidence type="ECO:0000256" key="5">
    <source>
        <dbReference type="ARBA" id="ARBA00022840"/>
    </source>
</evidence>
<dbReference type="Pfam" id="PF13361">
    <property type="entry name" value="UvrD_C"/>
    <property type="match status" value="1"/>
</dbReference>
<keyword evidence="7" id="KW-0413">Isomerase</keyword>
<evidence type="ECO:0000256" key="2">
    <source>
        <dbReference type="ARBA" id="ARBA00022741"/>
    </source>
</evidence>
<feature type="binding site" evidence="11">
    <location>
        <begin position="24"/>
        <end position="31"/>
    </location>
    <ligand>
        <name>ATP</name>
        <dbReference type="ChEBI" id="CHEBI:30616"/>
    </ligand>
</feature>
<protein>
    <recommendedName>
        <fullName evidence="9">DNA 3'-5' helicase</fullName>
        <ecNumber evidence="9">5.6.2.4</ecNumber>
    </recommendedName>
</protein>
<feature type="domain" description="UvrD-like helicase ATP-binding" evidence="12">
    <location>
        <begin position="3"/>
        <end position="320"/>
    </location>
</feature>
<proteinExistence type="inferred from homology"/>
<dbReference type="InterPro" id="IPR014016">
    <property type="entry name" value="UvrD-like_ATP-bd"/>
</dbReference>
<organism evidence="13 14">
    <name type="scientific">Peptostreptococcus canis</name>
    <dbReference type="NCBI Taxonomy" id="1159213"/>
    <lineage>
        <taxon>Bacteria</taxon>
        <taxon>Bacillati</taxon>
        <taxon>Bacillota</taxon>
        <taxon>Clostridia</taxon>
        <taxon>Peptostreptococcales</taxon>
        <taxon>Peptostreptococcaceae</taxon>
        <taxon>Peptostreptococcus</taxon>
    </lineage>
</organism>
<dbReference type="InterPro" id="IPR013986">
    <property type="entry name" value="DExx_box_DNA_helicase_dom_sf"/>
</dbReference>
<dbReference type="PANTHER" id="PTHR11070">
    <property type="entry name" value="UVRD / RECB / PCRA DNA HELICASE FAMILY MEMBER"/>
    <property type="match status" value="1"/>
</dbReference>
<dbReference type="Gene3D" id="1.10.10.160">
    <property type="match status" value="1"/>
</dbReference>
<evidence type="ECO:0000256" key="3">
    <source>
        <dbReference type="ARBA" id="ARBA00022801"/>
    </source>
</evidence>
<accession>A0ABR6TLA8</accession>
<dbReference type="GO" id="GO:0004386">
    <property type="term" value="F:helicase activity"/>
    <property type="evidence" value="ECO:0007669"/>
    <property type="project" value="UniProtKB-KW"/>
</dbReference>
<dbReference type="RefSeq" id="WP_185624114.1">
    <property type="nucleotide sequence ID" value="NZ_JABGBW010000002.1"/>
</dbReference>
<dbReference type="EC" id="5.6.2.4" evidence="9"/>
<sequence length="754" mass="87957">MSVVYRKDQKKIMEYKSGTMGIQAVPGAGKTFIITNLVAKLLKYMQEEELEGKILILTYMNSAANNFKSRIGSLVDENGISRSKFEVMTIHSLAMKIIKENSSLIFMSEDSDIIDDYKKAIFINEAIEEYKGIDNNETKISSFIDKKERMNENTIEKWNGEFTSVVSNTIKLLKYASIDDDYLKGIVEDDYRGIMKIMSPIYSIYQTKLRYSGFMDYDDILIMAYKILSENKSVAQHYQEKYRYVFEDECQDSNSIQGKIIDIISANKNIRKKSKKNLVRVGDVNQSITGTFTGSNPKFFVDFCKNADYSYEMNMAGRSSKNVIDLANKLVEYVNLDEEKPYYNSLEPLYIHEVEKGKGYRENPITDKYLINTKSLNDTFEEFDMIVKTVKYYNEKYPSYSVGVLCFSNFDVENICERFDDQNIIYDKLGADSKERKKLIEDIKYIIDFILDSDIDRFIDMFLNSFVYRFNEFDISHDEELKLRERMADVDVDRLIYEENYLLDIISKAKVCMLDENRKSFYDNSIKGLKALKRILEKSPLNICEFIGNICSELNLNIFEQQLGHSIVFYFEMLSRFEKIDFSRVSTALDKKNSRVFEPAIDSIYNIGEKEPEAGSVTVSTLHKSKGMEWDAVVIFGINNSEFPSKLSDYFRIDRRYLREGYKYPEAFINREIDIISGNKVKNMVDYEVDLKKELIEERIRLLYVGITRAKRSLLLLNSKQKFIESIGKNIFRKDSEFFSMLSSFVKLEKDSKK</sequence>
<keyword evidence="2 11" id="KW-0547">Nucleotide-binding</keyword>
<dbReference type="InterPro" id="IPR014017">
    <property type="entry name" value="DNA_helicase_UvrD-like_C"/>
</dbReference>
<keyword evidence="14" id="KW-1185">Reference proteome</keyword>
<keyword evidence="5 11" id="KW-0067">ATP-binding</keyword>
<dbReference type="InterPro" id="IPR000212">
    <property type="entry name" value="DNA_helicase_UvrD/REP"/>
</dbReference>
<dbReference type="Gene3D" id="3.40.50.300">
    <property type="entry name" value="P-loop containing nucleotide triphosphate hydrolases"/>
    <property type="match status" value="2"/>
</dbReference>
<evidence type="ECO:0000256" key="7">
    <source>
        <dbReference type="ARBA" id="ARBA00023235"/>
    </source>
</evidence>
<reference evidence="13 14" key="1">
    <citation type="submission" date="2020-05" db="EMBL/GenBank/DDBJ databases">
        <title>Draft genome of xy-202 and genomic insight in genome of the genus Peptostreptococcus.</title>
        <authorList>
            <person name="Zhang Z."/>
        </authorList>
    </citation>
    <scope>NUCLEOTIDE SEQUENCE [LARGE SCALE GENOMIC DNA]</scope>
    <source>
        <strain evidence="13 14">DSM 27025</strain>
    </source>
</reference>
<dbReference type="PANTHER" id="PTHR11070:SF2">
    <property type="entry name" value="ATP-DEPENDENT DNA HELICASE SRS2"/>
    <property type="match status" value="1"/>
</dbReference>
<name>A0ABR6TLA8_9FIRM</name>
<evidence type="ECO:0000256" key="1">
    <source>
        <dbReference type="ARBA" id="ARBA00009922"/>
    </source>
</evidence>
<dbReference type="Proteomes" id="UP000713904">
    <property type="component" value="Unassembled WGS sequence"/>
</dbReference>
<gene>
    <name evidence="13" type="ORF">HLB29_05395</name>
</gene>
<dbReference type="InterPro" id="IPR027417">
    <property type="entry name" value="P-loop_NTPase"/>
</dbReference>
<evidence type="ECO:0000256" key="10">
    <source>
        <dbReference type="ARBA" id="ARBA00048988"/>
    </source>
</evidence>
<dbReference type="EMBL" id="JABGBW010000002">
    <property type="protein sequence ID" value="MBC2576115.1"/>
    <property type="molecule type" value="Genomic_DNA"/>
</dbReference>